<evidence type="ECO:0000313" key="24">
    <source>
        <dbReference type="EMBL" id="OWF36141.1"/>
    </source>
</evidence>
<dbReference type="PROSITE" id="PS00086">
    <property type="entry name" value="CYTOCHROME_P450"/>
    <property type="match status" value="1"/>
</dbReference>
<evidence type="ECO:0000256" key="18">
    <source>
        <dbReference type="ARBA" id="ARBA00044282"/>
    </source>
</evidence>
<dbReference type="GO" id="GO:0020037">
    <property type="term" value="F:heme binding"/>
    <property type="evidence" value="ECO:0007669"/>
    <property type="project" value="InterPro"/>
</dbReference>
<dbReference type="EC" id="1.14.14.16" evidence="14"/>
<dbReference type="PANTHER" id="PTHR24300:SF375">
    <property type="entry name" value="CYTOCHROME P450 FAMILY"/>
    <property type="match status" value="1"/>
</dbReference>
<dbReference type="GO" id="GO:0008202">
    <property type="term" value="P:steroid metabolic process"/>
    <property type="evidence" value="ECO:0007669"/>
    <property type="project" value="UniProtKB-ARBA"/>
</dbReference>
<evidence type="ECO:0000256" key="22">
    <source>
        <dbReference type="RuleBase" id="RU000461"/>
    </source>
</evidence>
<keyword evidence="9 22" id="KW-0560">Oxidoreductase</keyword>
<dbReference type="STRING" id="6573.A0A210PI35"/>
<dbReference type="FunFam" id="1.10.630.10:FF:000049">
    <property type="entry name" value="steroid 21-hydroxylase isoform X1"/>
    <property type="match status" value="1"/>
</dbReference>
<keyword evidence="23" id="KW-1133">Transmembrane helix</keyword>
<feature type="binding site" description="axial binding residue" evidence="21">
    <location>
        <position position="441"/>
    </location>
    <ligand>
        <name>heme</name>
        <dbReference type="ChEBI" id="CHEBI:30413"/>
    </ligand>
    <ligandPart>
        <name>Fe</name>
        <dbReference type="ChEBI" id="CHEBI:18248"/>
    </ligandPart>
</feature>
<evidence type="ECO:0000313" key="25">
    <source>
        <dbReference type="Proteomes" id="UP000242188"/>
    </source>
</evidence>
<dbReference type="EMBL" id="NEDP02076670">
    <property type="protein sequence ID" value="OWF36141.1"/>
    <property type="molecule type" value="Genomic_DNA"/>
</dbReference>
<keyword evidence="25" id="KW-1185">Reference proteome</keyword>
<dbReference type="InterPro" id="IPR001128">
    <property type="entry name" value="Cyt_P450"/>
</dbReference>
<dbReference type="PRINTS" id="PR00463">
    <property type="entry name" value="EP450I"/>
</dbReference>
<dbReference type="InterPro" id="IPR017972">
    <property type="entry name" value="Cyt_P450_CS"/>
</dbReference>
<keyword evidence="10 21" id="KW-0408">Iron</keyword>
<evidence type="ECO:0000256" key="21">
    <source>
        <dbReference type="PIRSR" id="PIRSR602401-1"/>
    </source>
</evidence>
<keyword evidence="8" id="KW-0492">Microsome</keyword>
<dbReference type="InterPro" id="IPR050182">
    <property type="entry name" value="Cytochrome_P450_fam2"/>
</dbReference>
<evidence type="ECO:0000256" key="8">
    <source>
        <dbReference type="ARBA" id="ARBA00022848"/>
    </source>
</evidence>
<keyword evidence="23" id="KW-0812">Transmembrane</keyword>
<evidence type="ECO:0000256" key="9">
    <source>
        <dbReference type="ARBA" id="ARBA00023002"/>
    </source>
</evidence>
<sequence>MELDWLLSFDGVTVAIVAVLLVLLVSWSYRWPSNIPPSPPSYPFVGHIPLILKGNLPKTYKGLRAQYGDVFCLKLGMRLSVIINGPDAIREAFIKQADVFSDRPDNFIGSVLLKKKGILATSGEQWKRTRTLAMSTLRDFGFGKKSLESRVLEEVEDFLGVIEDQNGKPCNAKNIIQISISNIICSIVFGERFEYNDKKFKNLMFLMNELFRLNTAGGVANVMPWVRHLPGDVFQVKEIINNFQTLLNFIQEEIDEHKRTFDEDNIRDFIDAFLRQKTKHHSDDPVFEDFNVKASVLNLFVAGTETTSTTTRWAILFLLHHKDVQDKLRQEIFTVVGSARFPSLNDKPNMPYFQAFITEVLRKGNIAPLGVPHGAGCDIKFRGMTIPKGSLITANLGSVLNDPDTFRDPEKFNPDRYLGEDGQLTGLEKSVMAFSLGRRVCLGESLARLELFLILTSLVQRFELVPTDQDDLPTLLPRPGGSNAPCEFEFRAVKSN</sequence>
<evidence type="ECO:0000256" key="10">
    <source>
        <dbReference type="ARBA" id="ARBA00023004"/>
    </source>
</evidence>
<dbReference type="GO" id="GO:0008610">
    <property type="term" value="P:lipid biosynthetic process"/>
    <property type="evidence" value="ECO:0007669"/>
    <property type="project" value="UniProtKB-ARBA"/>
</dbReference>
<keyword evidence="12" id="KW-0446">Lipid-binding</keyword>
<evidence type="ECO:0000256" key="6">
    <source>
        <dbReference type="ARBA" id="ARBA00022723"/>
    </source>
</evidence>
<dbReference type="GO" id="GO:0005789">
    <property type="term" value="C:endoplasmic reticulum membrane"/>
    <property type="evidence" value="ECO:0007669"/>
    <property type="project" value="UniProtKB-SubCell"/>
</dbReference>
<dbReference type="PANTHER" id="PTHR24300">
    <property type="entry name" value="CYTOCHROME P450 508A4-RELATED"/>
    <property type="match status" value="1"/>
</dbReference>
<reference evidence="24 25" key="1">
    <citation type="journal article" date="2017" name="Nat. Ecol. Evol.">
        <title>Scallop genome provides insights into evolution of bilaterian karyotype and development.</title>
        <authorList>
            <person name="Wang S."/>
            <person name="Zhang J."/>
            <person name="Jiao W."/>
            <person name="Li J."/>
            <person name="Xun X."/>
            <person name="Sun Y."/>
            <person name="Guo X."/>
            <person name="Huan P."/>
            <person name="Dong B."/>
            <person name="Zhang L."/>
            <person name="Hu X."/>
            <person name="Sun X."/>
            <person name="Wang J."/>
            <person name="Zhao C."/>
            <person name="Wang Y."/>
            <person name="Wang D."/>
            <person name="Huang X."/>
            <person name="Wang R."/>
            <person name="Lv J."/>
            <person name="Li Y."/>
            <person name="Zhang Z."/>
            <person name="Liu B."/>
            <person name="Lu W."/>
            <person name="Hui Y."/>
            <person name="Liang J."/>
            <person name="Zhou Z."/>
            <person name="Hou R."/>
            <person name="Li X."/>
            <person name="Liu Y."/>
            <person name="Li H."/>
            <person name="Ning X."/>
            <person name="Lin Y."/>
            <person name="Zhao L."/>
            <person name="Xing Q."/>
            <person name="Dou J."/>
            <person name="Li Y."/>
            <person name="Mao J."/>
            <person name="Guo H."/>
            <person name="Dou H."/>
            <person name="Li T."/>
            <person name="Mu C."/>
            <person name="Jiang W."/>
            <person name="Fu Q."/>
            <person name="Fu X."/>
            <person name="Miao Y."/>
            <person name="Liu J."/>
            <person name="Yu Q."/>
            <person name="Li R."/>
            <person name="Liao H."/>
            <person name="Li X."/>
            <person name="Kong Y."/>
            <person name="Jiang Z."/>
            <person name="Chourrout D."/>
            <person name="Li R."/>
            <person name="Bao Z."/>
        </authorList>
    </citation>
    <scope>NUCLEOTIDE SEQUENCE [LARGE SCALE GENOMIC DNA]</scope>
    <source>
        <strain evidence="24 25">PY_sf001</strain>
    </source>
</reference>
<dbReference type="Proteomes" id="UP000242188">
    <property type="component" value="Unassembled WGS sequence"/>
</dbReference>
<evidence type="ECO:0000256" key="7">
    <source>
        <dbReference type="ARBA" id="ARBA00022824"/>
    </source>
</evidence>
<evidence type="ECO:0000256" key="14">
    <source>
        <dbReference type="ARBA" id="ARBA00044040"/>
    </source>
</evidence>
<dbReference type="GO" id="GO:0004509">
    <property type="term" value="F:steroid 21-monooxygenase activity"/>
    <property type="evidence" value="ECO:0007669"/>
    <property type="project" value="UniProtKB-EC"/>
</dbReference>
<evidence type="ECO:0000256" key="12">
    <source>
        <dbReference type="ARBA" id="ARBA00023121"/>
    </source>
</evidence>
<dbReference type="GO" id="GO:0008289">
    <property type="term" value="F:lipid binding"/>
    <property type="evidence" value="ECO:0007669"/>
    <property type="project" value="UniProtKB-KW"/>
</dbReference>
<evidence type="ECO:0000256" key="15">
    <source>
        <dbReference type="ARBA" id="ARBA00044116"/>
    </source>
</evidence>
<keyword evidence="11 22" id="KW-0503">Monooxygenase</keyword>
<evidence type="ECO:0000256" key="4">
    <source>
        <dbReference type="ARBA" id="ARBA00010617"/>
    </source>
</evidence>
<dbReference type="InterPro" id="IPR002401">
    <property type="entry name" value="Cyt_P450_E_grp-I"/>
</dbReference>
<evidence type="ECO:0000256" key="20">
    <source>
        <dbReference type="ARBA" id="ARBA00044342"/>
    </source>
</evidence>
<dbReference type="PRINTS" id="PR00385">
    <property type="entry name" value="P450"/>
</dbReference>
<evidence type="ECO:0000256" key="17">
    <source>
        <dbReference type="ARBA" id="ARBA00044265"/>
    </source>
</evidence>
<dbReference type="GO" id="GO:0005506">
    <property type="term" value="F:iron ion binding"/>
    <property type="evidence" value="ECO:0007669"/>
    <property type="project" value="InterPro"/>
</dbReference>
<accession>A0A210PI35</accession>
<keyword evidence="5 21" id="KW-0349">Heme</keyword>
<comment type="cofactor">
    <cofactor evidence="21">
        <name>heme</name>
        <dbReference type="ChEBI" id="CHEBI:30413"/>
    </cofactor>
</comment>
<evidence type="ECO:0000256" key="1">
    <source>
        <dbReference type="ARBA" id="ARBA00004184"/>
    </source>
</evidence>
<dbReference type="OrthoDB" id="2789670at2759"/>
<dbReference type="Pfam" id="PF00067">
    <property type="entry name" value="p450"/>
    <property type="match status" value="1"/>
</dbReference>
<dbReference type="GO" id="GO:0006805">
    <property type="term" value="P:xenobiotic metabolic process"/>
    <property type="evidence" value="ECO:0007669"/>
    <property type="project" value="TreeGrafter"/>
</dbReference>
<dbReference type="GO" id="GO:0006082">
    <property type="term" value="P:organic acid metabolic process"/>
    <property type="evidence" value="ECO:0007669"/>
    <property type="project" value="TreeGrafter"/>
</dbReference>
<organism evidence="24 25">
    <name type="scientific">Mizuhopecten yessoensis</name>
    <name type="common">Japanese scallop</name>
    <name type="synonym">Patinopecten yessoensis</name>
    <dbReference type="NCBI Taxonomy" id="6573"/>
    <lineage>
        <taxon>Eukaryota</taxon>
        <taxon>Metazoa</taxon>
        <taxon>Spiralia</taxon>
        <taxon>Lophotrochozoa</taxon>
        <taxon>Mollusca</taxon>
        <taxon>Bivalvia</taxon>
        <taxon>Autobranchia</taxon>
        <taxon>Pteriomorphia</taxon>
        <taxon>Pectinida</taxon>
        <taxon>Pectinoidea</taxon>
        <taxon>Pectinidae</taxon>
        <taxon>Mizuhopecten</taxon>
    </lineage>
</organism>
<dbReference type="SUPFAM" id="SSF48264">
    <property type="entry name" value="Cytochrome P450"/>
    <property type="match status" value="1"/>
</dbReference>
<evidence type="ECO:0000256" key="16">
    <source>
        <dbReference type="ARBA" id="ARBA00044217"/>
    </source>
</evidence>
<dbReference type="AlphaFoldDB" id="A0A210PI35"/>
<keyword evidence="7" id="KW-0256">Endoplasmic reticulum</keyword>
<keyword evidence="13 23" id="KW-0472">Membrane</keyword>
<evidence type="ECO:0000256" key="2">
    <source>
        <dbReference type="ARBA" id="ARBA00004524"/>
    </source>
</evidence>
<dbReference type="Gene3D" id="1.10.630.10">
    <property type="entry name" value="Cytochrome P450"/>
    <property type="match status" value="1"/>
</dbReference>
<dbReference type="InterPro" id="IPR036396">
    <property type="entry name" value="Cyt_P450_sf"/>
</dbReference>
<evidence type="ECO:0000256" key="3">
    <source>
        <dbReference type="ARBA" id="ARBA00004586"/>
    </source>
</evidence>
<comment type="similarity">
    <text evidence="4 22">Belongs to the cytochrome P450 family.</text>
</comment>
<feature type="transmembrane region" description="Helical" evidence="23">
    <location>
        <begin position="7"/>
        <end position="29"/>
    </location>
</feature>
<keyword evidence="6 21" id="KW-0479">Metal-binding</keyword>
<evidence type="ECO:0000256" key="19">
    <source>
        <dbReference type="ARBA" id="ARBA00044304"/>
    </source>
</evidence>
<name>A0A210PI35_MIZYE</name>
<proteinExistence type="inferred from homology"/>
<protein>
    <recommendedName>
        <fullName evidence="15">Steroid 21-hydroxylase</fullName>
        <ecNumber evidence="14">1.14.14.16</ecNumber>
    </recommendedName>
    <alternativeName>
        <fullName evidence="19">21-OHase</fullName>
    </alternativeName>
    <alternativeName>
        <fullName evidence="16">Cytochrome P-450c21</fullName>
    </alternativeName>
    <alternativeName>
        <fullName evidence="20">Cytochrome P450 21</fullName>
    </alternativeName>
    <alternativeName>
        <fullName evidence="18">Cytochrome P450 XXI</fullName>
    </alternativeName>
    <alternativeName>
        <fullName evidence="17">Cytochrome P450-C21</fullName>
    </alternativeName>
</protein>
<evidence type="ECO:0000256" key="13">
    <source>
        <dbReference type="ARBA" id="ARBA00023136"/>
    </source>
</evidence>
<evidence type="ECO:0000256" key="23">
    <source>
        <dbReference type="SAM" id="Phobius"/>
    </source>
</evidence>
<comment type="subcellular location">
    <subcellularLocation>
        <location evidence="1">Endomembrane system</location>
        <topology evidence="1">Peripheral membrane protein</topology>
    </subcellularLocation>
    <subcellularLocation>
        <location evidence="3">Endoplasmic reticulum membrane</location>
    </subcellularLocation>
    <subcellularLocation>
        <location evidence="2">Microsome membrane</location>
    </subcellularLocation>
</comment>
<gene>
    <name evidence="24" type="ORF">KP79_PYT18969</name>
</gene>
<comment type="caution">
    <text evidence="24">The sequence shown here is derived from an EMBL/GenBank/DDBJ whole genome shotgun (WGS) entry which is preliminary data.</text>
</comment>
<evidence type="ECO:0000256" key="5">
    <source>
        <dbReference type="ARBA" id="ARBA00022617"/>
    </source>
</evidence>
<evidence type="ECO:0000256" key="11">
    <source>
        <dbReference type="ARBA" id="ARBA00023033"/>
    </source>
</evidence>